<name>A0ABN0UD58_9PSEU</name>
<gene>
    <name evidence="3" type="ORF">GCM10010492_52760</name>
</gene>
<feature type="domain" description="Protein kinase" evidence="2">
    <location>
        <begin position="50"/>
        <end position="299"/>
    </location>
</feature>
<evidence type="ECO:0000313" key="3">
    <source>
        <dbReference type="EMBL" id="GAA0246656.1"/>
    </source>
</evidence>
<dbReference type="RefSeq" id="WP_343936580.1">
    <property type="nucleotide sequence ID" value="NZ_BAAABU010000014.1"/>
</dbReference>
<evidence type="ECO:0000256" key="1">
    <source>
        <dbReference type="SAM" id="Coils"/>
    </source>
</evidence>
<dbReference type="InterPro" id="IPR011009">
    <property type="entry name" value="Kinase-like_dom_sf"/>
</dbReference>
<dbReference type="SMART" id="SM00220">
    <property type="entry name" value="S_TKc"/>
    <property type="match status" value="1"/>
</dbReference>
<dbReference type="Pfam" id="PF00069">
    <property type="entry name" value="Pkinase"/>
    <property type="match status" value="1"/>
</dbReference>
<organism evidence="3 4">
    <name type="scientific">Saccharothrix mutabilis subsp. mutabilis</name>
    <dbReference type="NCBI Taxonomy" id="66855"/>
    <lineage>
        <taxon>Bacteria</taxon>
        <taxon>Bacillati</taxon>
        <taxon>Actinomycetota</taxon>
        <taxon>Actinomycetes</taxon>
        <taxon>Pseudonocardiales</taxon>
        <taxon>Pseudonocardiaceae</taxon>
        <taxon>Saccharothrix</taxon>
    </lineage>
</organism>
<dbReference type="Proteomes" id="UP001500416">
    <property type="component" value="Unassembled WGS sequence"/>
</dbReference>
<dbReference type="SUPFAM" id="SSF56112">
    <property type="entry name" value="Protein kinase-like (PK-like)"/>
    <property type="match status" value="1"/>
</dbReference>
<dbReference type="InterPro" id="IPR000719">
    <property type="entry name" value="Prot_kinase_dom"/>
</dbReference>
<proteinExistence type="predicted"/>
<protein>
    <recommendedName>
        <fullName evidence="2">Protein kinase domain-containing protein</fullName>
    </recommendedName>
</protein>
<keyword evidence="1" id="KW-0175">Coiled coil</keyword>
<accession>A0ABN0UD58</accession>
<evidence type="ECO:0000259" key="2">
    <source>
        <dbReference type="PROSITE" id="PS50011"/>
    </source>
</evidence>
<dbReference type="Gene3D" id="1.10.510.10">
    <property type="entry name" value="Transferase(Phosphotransferase) domain 1"/>
    <property type="match status" value="1"/>
</dbReference>
<feature type="coiled-coil region" evidence="1">
    <location>
        <begin position="422"/>
        <end position="489"/>
    </location>
</feature>
<dbReference type="PROSITE" id="PS50011">
    <property type="entry name" value="PROTEIN_KINASE_DOM"/>
    <property type="match status" value="1"/>
</dbReference>
<reference evidence="3 4" key="1">
    <citation type="journal article" date="2019" name="Int. J. Syst. Evol. Microbiol.">
        <title>The Global Catalogue of Microorganisms (GCM) 10K type strain sequencing project: providing services to taxonomists for standard genome sequencing and annotation.</title>
        <authorList>
            <consortium name="The Broad Institute Genomics Platform"/>
            <consortium name="The Broad Institute Genome Sequencing Center for Infectious Disease"/>
            <person name="Wu L."/>
            <person name="Ma J."/>
        </authorList>
    </citation>
    <scope>NUCLEOTIDE SEQUENCE [LARGE SCALE GENOMIC DNA]</scope>
    <source>
        <strain evidence="3 4">JCM 3380</strain>
    </source>
</reference>
<sequence>MTTSPSFTWTPDDEPGRAFPSGATYVDALQNTDLCFRDTDLAGAEVQVDALGRPRVISGNFAGVFSLTVADGTRYAVKCFTREVREQAARYRAIGEHLAGLDDDWIVGFEYVDRGVLVEGSWYPVLRMEWVEGIGLIRWIERNLDDPAALAALARRFADLVDALRAAGVGHGDLQHGNILVTDDGVVKLVDYDGMYVPALAGMTATETGHRNYQSPDRTAADFGPEIDRFSAWVVYLSLVALAVDPALWRQLRDQDAEHLLLAEPDFTDPAGSFPLATLTAHPDPGLRALARRFEDVLLRERAAPPPLRALDTVTTGAPAGTALPTWMAERFEPHVPAPLPPVRFAERPKAWTLASWSLMALLPLGVPLGVLPEAVAAVDAVALMSWTSRAYDRTAERRGALTAREERRRLRAAREPAALRVAQLEEEGRRLAELAENLKREQDDKRHGLQQWHNSRLAAHRQEVKNRLDRIERDRRAALARAHAEEQRLLALRQKQHVRTELAKATLVADAVEGLIPAQVANLHAVGIRSAADFVGLHHDLDGPRPVAMFVLANGSRVRVGGVGAAEATRLDQWRERLTAEADRSRPTALTAADRRPFRERYESESAALDDHRSRVLEEAKTAERDLLETLRVEQSLLADERKSANTALTRTRATHDRELAEAARALDEADRAAAEATARADAFRPVNYLRFLRFTITGRG</sequence>
<comment type="caution">
    <text evidence="3">The sequence shown here is derived from an EMBL/GenBank/DDBJ whole genome shotgun (WGS) entry which is preliminary data.</text>
</comment>
<evidence type="ECO:0000313" key="4">
    <source>
        <dbReference type="Proteomes" id="UP001500416"/>
    </source>
</evidence>
<keyword evidence="4" id="KW-1185">Reference proteome</keyword>
<dbReference type="EMBL" id="BAAABU010000014">
    <property type="protein sequence ID" value="GAA0246656.1"/>
    <property type="molecule type" value="Genomic_DNA"/>
</dbReference>
<feature type="coiled-coil region" evidence="1">
    <location>
        <begin position="654"/>
        <end position="681"/>
    </location>
</feature>